<evidence type="ECO:0000256" key="2">
    <source>
        <dbReference type="ARBA" id="ARBA00023125"/>
    </source>
</evidence>
<dbReference type="AlphaFoldDB" id="C5DLB4"/>
<dbReference type="InterPro" id="IPR042536">
    <property type="entry name" value="TFIIIC_tauA_Sfc1"/>
</dbReference>
<dbReference type="Gene3D" id="3.30.200.160">
    <property type="entry name" value="TFIIIC, subcomplex tauA, subunit Sfc1, barrel domain"/>
    <property type="match status" value="1"/>
</dbReference>
<evidence type="ECO:0000259" key="7">
    <source>
        <dbReference type="Pfam" id="PF17682"/>
    </source>
</evidence>
<evidence type="ECO:0000256" key="1">
    <source>
        <dbReference type="ARBA" id="ARBA00004123"/>
    </source>
</evidence>
<keyword evidence="4" id="KW-0539">Nucleus</keyword>
<dbReference type="InParanoid" id="C5DLB4"/>
<dbReference type="FunFam" id="3.30.200.160:FF:000005">
    <property type="entry name" value="TFC1-like protein"/>
    <property type="match status" value="1"/>
</dbReference>
<feature type="region of interest" description="Disordered" evidence="5">
    <location>
        <begin position="533"/>
        <end position="607"/>
    </location>
</feature>
<keyword evidence="2" id="KW-0238">DNA-binding</keyword>
<protein>
    <submittedName>
        <fullName evidence="8">KLTH0F11594p</fullName>
    </submittedName>
</protein>
<accession>C5DLB4</accession>
<name>C5DLB4_LACTC</name>
<dbReference type="EMBL" id="CU928170">
    <property type="protein sequence ID" value="CAR24265.1"/>
    <property type="molecule type" value="Genomic_DNA"/>
</dbReference>
<evidence type="ECO:0000256" key="3">
    <source>
        <dbReference type="ARBA" id="ARBA00023163"/>
    </source>
</evidence>
<reference evidence="8 9" key="1">
    <citation type="journal article" date="2009" name="Genome Res.">
        <title>Comparative genomics of protoploid Saccharomycetaceae.</title>
        <authorList>
            <consortium name="The Genolevures Consortium"/>
            <person name="Souciet J.-L."/>
            <person name="Dujon B."/>
            <person name="Gaillardin C."/>
            <person name="Johnston M."/>
            <person name="Baret P.V."/>
            <person name="Cliften P."/>
            <person name="Sherman D.J."/>
            <person name="Weissenbach J."/>
            <person name="Westhof E."/>
            <person name="Wincker P."/>
            <person name="Jubin C."/>
            <person name="Poulain J."/>
            <person name="Barbe V."/>
            <person name="Segurens B."/>
            <person name="Artiguenave F."/>
            <person name="Anthouard V."/>
            <person name="Vacherie B."/>
            <person name="Val M.-E."/>
            <person name="Fulton R.S."/>
            <person name="Minx P."/>
            <person name="Wilson R."/>
            <person name="Durrens P."/>
            <person name="Jean G."/>
            <person name="Marck C."/>
            <person name="Martin T."/>
            <person name="Nikolski M."/>
            <person name="Rolland T."/>
            <person name="Seret M.-L."/>
            <person name="Casaregola S."/>
            <person name="Despons L."/>
            <person name="Fairhead C."/>
            <person name="Fischer G."/>
            <person name="Lafontaine I."/>
            <person name="Leh V."/>
            <person name="Lemaire M."/>
            <person name="de Montigny J."/>
            <person name="Neuveglise C."/>
            <person name="Thierry A."/>
            <person name="Blanc-Lenfle I."/>
            <person name="Bleykasten C."/>
            <person name="Diffels J."/>
            <person name="Fritsch E."/>
            <person name="Frangeul L."/>
            <person name="Goeffon A."/>
            <person name="Jauniaux N."/>
            <person name="Kachouri-Lafond R."/>
            <person name="Payen C."/>
            <person name="Potier S."/>
            <person name="Pribylova L."/>
            <person name="Ozanne C."/>
            <person name="Richard G.-F."/>
            <person name="Sacerdot C."/>
            <person name="Straub M.-L."/>
            <person name="Talla E."/>
        </authorList>
    </citation>
    <scope>NUCLEOTIDE SEQUENCE [LARGE SCALE GENOMIC DNA]</scope>
    <source>
        <strain evidence="9">ATCC 56472 / CBS 6340 / NRRL Y-8284</strain>
    </source>
</reference>
<feature type="compositionally biased region" description="Polar residues" evidence="5">
    <location>
        <begin position="594"/>
        <end position="605"/>
    </location>
</feature>
<evidence type="ECO:0000313" key="9">
    <source>
        <dbReference type="Proteomes" id="UP000002036"/>
    </source>
</evidence>
<dbReference type="Pfam" id="PF09734">
    <property type="entry name" value="Tau95"/>
    <property type="match status" value="1"/>
</dbReference>
<feature type="compositionally biased region" description="Acidic residues" evidence="5">
    <location>
        <begin position="545"/>
        <end position="591"/>
    </location>
</feature>
<feature type="domain" description="Transcription factor IIIC subunit 5 HTH" evidence="6">
    <location>
        <begin position="216"/>
        <end position="380"/>
    </location>
</feature>
<keyword evidence="3" id="KW-0804">Transcription</keyword>
<comment type="subcellular location">
    <subcellularLocation>
        <location evidence="1">Nucleus</location>
    </subcellularLocation>
</comment>
<dbReference type="Proteomes" id="UP000002036">
    <property type="component" value="Chromosome F"/>
</dbReference>
<evidence type="ECO:0000313" key="8">
    <source>
        <dbReference type="EMBL" id="CAR24265.1"/>
    </source>
</evidence>
<gene>
    <name evidence="8" type="ordered locus">KLTH0F11594g</name>
</gene>
<dbReference type="GO" id="GO:0000127">
    <property type="term" value="C:transcription factor TFIIIC complex"/>
    <property type="evidence" value="ECO:0007669"/>
    <property type="project" value="InterPro"/>
</dbReference>
<evidence type="ECO:0000256" key="5">
    <source>
        <dbReference type="SAM" id="MobiDB-lite"/>
    </source>
</evidence>
<evidence type="ECO:0000256" key="4">
    <source>
        <dbReference type="ARBA" id="ARBA00023242"/>
    </source>
</evidence>
<proteinExistence type="predicted"/>
<dbReference type="GO" id="GO:0001003">
    <property type="term" value="F:RNA polymerase III type 2 promoter sequence-specific DNA binding"/>
    <property type="evidence" value="ECO:0007669"/>
    <property type="project" value="TreeGrafter"/>
</dbReference>
<dbReference type="GO" id="GO:0001002">
    <property type="term" value="F:RNA polymerase III type 1 promoter sequence-specific DNA binding"/>
    <property type="evidence" value="ECO:0007669"/>
    <property type="project" value="TreeGrafter"/>
</dbReference>
<dbReference type="InterPro" id="IPR041499">
    <property type="entry name" value="Tfc1/Sfc1_N"/>
</dbReference>
<dbReference type="RefSeq" id="XP_002554702.1">
    <property type="nucleotide sequence ID" value="XM_002554656.1"/>
</dbReference>
<dbReference type="GO" id="GO:0006384">
    <property type="term" value="P:transcription initiation at RNA polymerase III promoter"/>
    <property type="evidence" value="ECO:0007669"/>
    <property type="project" value="InterPro"/>
</dbReference>
<dbReference type="HOGENOM" id="CLU_020038_0_0_1"/>
<dbReference type="OrthoDB" id="5598268at2759"/>
<keyword evidence="9" id="KW-1185">Reference proteome</keyword>
<dbReference type="FunCoup" id="C5DLB4">
    <property type="interactions" value="53"/>
</dbReference>
<dbReference type="GeneID" id="8292915"/>
<evidence type="ECO:0000259" key="6">
    <source>
        <dbReference type="Pfam" id="PF09734"/>
    </source>
</evidence>
<organism evidence="8 9">
    <name type="scientific">Lachancea thermotolerans (strain ATCC 56472 / CBS 6340 / NRRL Y-8284)</name>
    <name type="common">Yeast</name>
    <name type="synonym">Kluyveromyces thermotolerans</name>
    <dbReference type="NCBI Taxonomy" id="559295"/>
    <lineage>
        <taxon>Eukaryota</taxon>
        <taxon>Fungi</taxon>
        <taxon>Dikarya</taxon>
        <taxon>Ascomycota</taxon>
        <taxon>Saccharomycotina</taxon>
        <taxon>Saccharomycetes</taxon>
        <taxon>Saccharomycetales</taxon>
        <taxon>Saccharomycetaceae</taxon>
        <taxon>Lachancea</taxon>
    </lineage>
</organism>
<dbReference type="InterPro" id="IPR040454">
    <property type="entry name" value="TF_IIIC_Tfc1/Sfc1"/>
</dbReference>
<dbReference type="KEGG" id="lth:KLTH0F11594g"/>
<dbReference type="GO" id="GO:0005634">
    <property type="term" value="C:nucleus"/>
    <property type="evidence" value="ECO:0007669"/>
    <property type="project" value="UniProtKB-SubCell"/>
</dbReference>
<dbReference type="STRING" id="559295.C5DLB4"/>
<dbReference type="OMA" id="PWRNTYI"/>
<dbReference type="PANTHER" id="PTHR13230:SF5">
    <property type="entry name" value="GENERAL TRANSCRIPTION FACTOR 3C POLYPEPTIDE 5"/>
    <property type="match status" value="1"/>
</dbReference>
<dbReference type="Pfam" id="PF17682">
    <property type="entry name" value="Tau95_N"/>
    <property type="match status" value="1"/>
</dbReference>
<dbReference type="InterPro" id="IPR019136">
    <property type="entry name" value="TF_IIIC_su-5_HTH"/>
</dbReference>
<sequence>MDTPKEKSASPDYTGVPAKEYTLDIPRIPSIELPLKVSASQQSVQRAVSMCGGIDNVKKALNTHRDTSDGLELYLNGEKEEDGSSKFFNEHPITGRLVPERDESIVMKLSLPKGTLEACGGDIQKAISSVPPHRTKIVPVGIINNTIRFREMSDFQVRLDNVPSAREFNESFGTLDWAHFKNYVESIPDQDSRPFENISRMIVDRASDIPGTDFQLPPPPKFSMVNIPFVYKYKGNPYATKTSTGESTVKGTYLKNYQQLVHSFGRGTKVPVAADPSLQKDYEKAKETGVYPGSNKDSKFFEKLEECLQILGRLFEKRRIWVKRHIDGLVPQELHATLKIALSLVSYRFTKGPWRNTYIKFGIDPRDSPEYAKFQTEYFKIESRLQKSPLAAKYMPDPPPKFYQSDVPDGIDSRFRFNGKQIPWYLMLQIDLLTDEPNIAEVCSKAEYLDEPTELTGWFHELDLTKIRRVVKYELGCLVQGNSEFSEYKLKFFKNMLYSKESMMSKSNEAQAPDADGDIEMADADEHPDQATRMARNDDKGANNNDDDGGDNEDDDDNGVEAGELDDTILEQEEGGEDDGLEPGDESDGEPMENQGSDVTSSGSSAFDIKSASFDQIIGQVSQRDPDLAARLRKDLGGFVFEPELS</sequence>
<feature type="domain" description="Transcription factor IIIC subunit Tfc1/Sfc1 triple barrel" evidence="7">
    <location>
        <begin position="30"/>
        <end position="157"/>
    </location>
</feature>
<dbReference type="eggNOG" id="KOG2473">
    <property type="taxonomic scope" value="Eukaryota"/>
</dbReference>
<dbReference type="PANTHER" id="PTHR13230">
    <property type="entry name" value="GENERAL TRANSCRIPTION FACTOR IIIC, POLYPEPTIDE 5"/>
    <property type="match status" value="1"/>
</dbReference>